<proteinExistence type="predicted"/>
<evidence type="ECO:0000313" key="1">
    <source>
        <dbReference type="Proteomes" id="UP000095286"/>
    </source>
</evidence>
<accession>A0AC35THU2</accession>
<organism evidence="1 2">
    <name type="scientific">Rhabditophanes sp. KR3021</name>
    <dbReference type="NCBI Taxonomy" id="114890"/>
    <lineage>
        <taxon>Eukaryota</taxon>
        <taxon>Metazoa</taxon>
        <taxon>Ecdysozoa</taxon>
        <taxon>Nematoda</taxon>
        <taxon>Chromadorea</taxon>
        <taxon>Rhabditida</taxon>
        <taxon>Tylenchina</taxon>
        <taxon>Panagrolaimomorpha</taxon>
        <taxon>Strongyloidoidea</taxon>
        <taxon>Alloionematidae</taxon>
        <taxon>Rhabditophanes</taxon>
    </lineage>
</organism>
<dbReference type="Proteomes" id="UP000095286">
    <property type="component" value="Unplaced"/>
</dbReference>
<name>A0AC35THU2_9BILA</name>
<evidence type="ECO:0000313" key="2">
    <source>
        <dbReference type="WBParaSite" id="RSKR_0000074300.1"/>
    </source>
</evidence>
<dbReference type="WBParaSite" id="RSKR_0000074300.1">
    <property type="protein sequence ID" value="RSKR_0000074300.1"/>
    <property type="gene ID" value="RSKR_0000074300"/>
</dbReference>
<reference evidence="2" key="1">
    <citation type="submission" date="2016-11" db="UniProtKB">
        <authorList>
            <consortium name="WormBaseParasite"/>
        </authorList>
    </citation>
    <scope>IDENTIFICATION</scope>
    <source>
        <strain evidence="2">KR3021</strain>
    </source>
</reference>
<protein>
    <submittedName>
        <fullName evidence="2">N-acetylgalactosaminide beta-1,3-galactosyltransferase</fullName>
    </submittedName>
</protein>
<sequence length="355" mass="40955">MLTWKSYKLYLLLSFLGFLLAADEGEDISKDIVLLDNKVHPPISDNGEVFKIVSDKLKNEVKVFCIIITTPKYKETRAIPQIKTFLKRCNNFMYASSVEDKSIRAFKAFPKDHYKFGYAKTRAGLKKAYKKYGDKYDWYLKIDDDSYVILESLRAFLINKNASEPQYHGFRLTFTTNSQKFDYHQGGAYVMSRATVKALVNGGFSHVCRKQPDGYDDREIGECLKKMNISATDARDINNKLIFVPSNPLQFTSSSNVPKVVEFLDKGFMKFEKGASALSDWPISFHYISTPEMFYTLEYLIYRVNVIGQRQKMFETEDANKSNVELAKKILAKIRLNSKKIYKHGPIRKLLNKNS</sequence>